<gene>
    <name evidence="1" type="ORF">C8A04DRAFT_12994</name>
</gene>
<keyword evidence="2" id="KW-1185">Reference proteome</keyword>
<accession>A0AAN6ZLC6</accession>
<sequence length="124" mass="13513">MAPPCPSFPVRHLAAAVQTSEDGKVRKTENGRRIDLAGDCELFGLVQYECIVARPELGDSPVQCWPVQRWFRRCQDKKGSFTAETTVWEGRSLAVTPTETGGPQGQGVHMTTPAQVAAKNNISS</sequence>
<dbReference type="GeneID" id="87814155"/>
<dbReference type="AlphaFoldDB" id="A0AAN6ZLC6"/>
<proteinExistence type="predicted"/>
<dbReference type="Proteomes" id="UP001302676">
    <property type="component" value="Unassembled WGS sequence"/>
</dbReference>
<evidence type="ECO:0000313" key="1">
    <source>
        <dbReference type="EMBL" id="KAK4142702.1"/>
    </source>
</evidence>
<comment type="caution">
    <text evidence="1">The sequence shown here is derived from an EMBL/GenBank/DDBJ whole genome shotgun (WGS) entry which is preliminary data.</text>
</comment>
<dbReference type="Pfam" id="PF11093">
    <property type="entry name" value="Mitochondr_Som1"/>
    <property type="match status" value="1"/>
</dbReference>
<reference evidence="1" key="1">
    <citation type="journal article" date="2023" name="Mol. Phylogenet. Evol.">
        <title>Genome-scale phylogeny and comparative genomics of the fungal order Sordariales.</title>
        <authorList>
            <person name="Hensen N."/>
            <person name="Bonometti L."/>
            <person name="Westerberg I."/>
            <person name="Brannstrom I.O."/>
            <person name="Guillou S."/>
            <person name="Cros-Aarteil S."/>
            <person name="Calhoun S."/>
            <person name="Haridas S."/>
            <person name="Kuo A."/>
            <person name="Mondo S."/>
            <person name="Pangilinan J."/>
            <person name="Riley R."/>
            <person name="LaButti K."/>
            <person name="Andreopoulos B."/>
            <person name="Lipzen A."/>
            <person name="Chen C."/>
            <person name="Yan M."/>
            <person name="Daum C."/>
            <person name="Ng V."/>
            <person name="Clum A."/>
            <person name="Steindorff A."/>
            <person name="Ohm R.A."/>
            <person name="Martin F."/>
            <person name="Silar P."/>
            <person name="Natvig D.O."/>
            <person name="Lalanne C."/>
            <person name="Gautier V."/>
            <person name="Ament-Velasquez S.L."/>
            <person name="Kruys A."/>
            <person name="Hutchinson M.I."/>
            <person name="Powell A.J."/>
            <person name="Barry K."/>
            <person name="Miller A.N."/>
            <person name="Grigoriev I.V."/>
            <person name="Debuchy R."/>
            <person name="Gladieux P."/>
            <person name="Hiltunen Thoren M."/>
            <person name="Johannesson H."/>
        </authorList>
    </citation>
    <scope>NUCLEOTIDE SEQUENCE</scope>
    <source>
        <strain evidence="1">CBS 141.50</strain>
    </source>
</reference>
<organism evidence="1 2">
    <name type="scientific">Dichotomopilus funicola</name>
    <dbReference type="NCBI Taxonomy" id="1934379"/>
    <lineage>
        <taxon>Eukaryota</taxon>
        <taxon>Fungi</taxon>
        <taxon>Dikarya</taxon>
        <taxon>Ascomycota</taxon>
        <taxon>Pezizomycotina</taxon>
        <taxon>Sordariomycetes</taxon>
        <taxon>Sordariomycetidae</taxon>
        <taxon>Sordariales</taxon>
        <taxon>Chaetomiaceae</taxon>
        <taxon>Dichotomopilus</taxon>
    </lineage>
</organism>
<evidence type="ECO:0000313" key="2">
    <source>
        <dbReference type="Proteomes" id="UP001302676"/>
    </source>
</evidence>
<name>A0AAN6ZLC6_9PEZI</name>
<reference evidence="1" key="2">
    <citation type="submission" date="2023-05" db="EMBL/GenBank/DDBJ databases">
        <authorList>
            <consortium name="Lawrence Berkeley National Laboratory"/>
            <person name="Steindorff A."/>
            <person name="Hensen N."/>
            <person name="Bonometti L."/>
            <person name="Westerberg I."/>
            <person name="Brannstrom I.O."/>
            <person name="Guillou S."/>
            <person name="Cros-Aarteil S."/>
            <person name="Calhoun S."/>
            <person name="Haridas S."/>
            <person name="Kuo A."/>
            <person name="Mondo S."/>
            <person name="Pangilinan J."/>
            <person name="Riley R."/>
            <person name="Labutti K."/>
            <person name="Andreopoulos B."/>
            <person name="Lipzen A."/>
            <person name="Chen C."/>
            <person name="Yanf M."/>
            <person name="Daum C."/>
            <person name="Ng V."/>
            <person name="Clum A."/>
            <person name="Ohm R."/>
            <person name="Martin F."/>
            <person name="Silar P."/>
            <person name="Natvig D."/>
            <person name="Lalanne C."/>
            <person name="Gautier V."/>
            <person name="Ament-Velasquez S.L."/>
            <person name="Kruys A."/>
            <person name="Hutchinson M.I."/>
            <person name="Powell A.J."/>
            <person name="Barry K."/>
            <person name="Miller A.N."/>
            <person name="Grigoriev I.V."/>
            <person name="Debuchy R."/>
            <person name="Gladieux P."/>
            <person name="Thoren M.H."/>
            <person name="Johannesson H."/>
        </authorList>
    </citation>
    <scope>NUCLEOTIDE SEQUENCE</scope>
    <source>
        <strain evidence="1">CBS 141.50</strain>
    </source>
</reference>
<dbReference type="InterPro" id="IPR024645">
    <property type="entry name" value="Mitochondr_Som1"/>
</dbReference>
<dbReference type="EMBL" id="MU853594">
    <property type="protein sequence ID" value="KAK4142702.1"/>
    <property type="molecule type" value="Genomic_DNA"/>
</dbReference>
<dbReference type="GO" id="GO:0042720">
    <property type="term" value="C:mitochondrial inner membrane peptidase complex"/>
    <property type="evidence" value="ECO:0007669"/>
    <property type="project" value="InterPro"/>
</dbReference>
<protein>
    <submittedName>
        <fullName evidence="1">Uncharacterized protein</fullName>
    </submittedName>
</protein>
<dbReference type="RefSeq" id="XP_062636073.1">
    <property type="nucleotide sequence ID" value="XM_062777542.1"/>
</dbReference>